<dbReference type="CDD" id="cd01545">
    <property type="entry name" value="PBP1_SalR"/>
    <property type="match status" value="1"/>
</dbReference>
<proteinExistence type="predicted"/>
<dbReference type="Gene3D" id="1.10.260.40">
    <property type="entry name" value="lambda repressor-like DNA-binding domains"/>
    <property type="match status" value="1"/>
</dbReference>
<keyword evidence="2 5" id="KW-0238">DNA-binding</keyword>
<dbReference type="GO" id="GO:0003700">
    <property type="term" value="F:DNA-binding transcription factor activity"/>
    <property type="evidence" value="ECO:0007669"/>
    <property type="project" value="TreeGrafter"/>
</dbReference>
<gene>
    <name evidence="5" type="ORF">GRI43_00080</name>
</gene>
<dbReference type="Pfam" id="PF00356">
    <property type="entry name" value="LacI"/>
    <property type="match status" value="1"/>
</dbReference>
<evidence type="ECO:0000256" key="2">
    <source>
        <dbReference type="ARBA" id="ARBA00023125"/>
    </source>
</evidence>
<keyword evidence="3" id="KW-0804">Transcription</keyword>
<evidence type="ECO:0000313" key="6">
    <source>
        <dbReference type="Proteomes" id="UP000471435"/>
    </source>
</evidence>
<evidence type="ECO:0000256" key="3">
    <source>
        <dbReference type="ARBA" id="ARBA00023163"/>
    </source>
</evidence>
<name>A0A6I4UVN5_9SPHN</name>
<evidence type="ECO:0000313" key="5">
    <source>
        <dbReference type="EMBL" id="MXP45788.1"/>
    </source>
</evidence>
<keyword evidence="6" id="KW-1185">Reference proteome</keyword>
<accession>A0A6I4UVN5</accession>
<sequence length="357" mass="38480">MARRRQSVTIKHVAADAGVSLQTVSRVINNEANVRPQMKERVQASIDKLGYIPSIAAQRMSGSRSYLILALNDRERTIEDWRSRQGSDWVDQMLYGGMLKCAEYGYRLIFELVDTHNDHVERELQAAIAALQPDGVILTPPHSDNPLITGVLREHNIPFAQIGSEGAGGGIPLIMGDEGAAHLATNHLVRLGHKKIGFITGSAEYLLSKWREDGWRGAMDNAGLPTDGLCAEGNFTFKSGLEAARKLLDQPARPTAIIASNDQMALAVLKVAKELGLGVPADLSIISFDNTPATRFAQPPITAIDQPIAATSSRAVELIISAKRGEDLPDAPTVIPAELIERDSTGPAADRSAANSN</sequence>
<reference evidence="5 6" key="1">
    <citation type="submission" date="2019-12" db="EMBL/GenBank/DDBJ databases">
        <title>Genomic-based taxomic classification of the family Erythrobacteraceae.</title>
        <authorList>
            <person name="Xu L."/>
        </authorList>
    </citation>
    <scope>NUCLEOTIDE SEQUENCE [LARGE SCALE GENOMIC DNA]</scope>
    <source>
        <strain evidence="5 6">SW-109</strain>
    </source>
</reference>
<feature type="domain" description="HTH lacI-type" evidence="4">
    <location>
        <begin position="8"/>
        <end position="62"/>
    </location>
</feature>
<dbReference type="CDD" id="cd01392">
    <property type="entry name" value="HTH_LacI"/>
    <property type="match status" value="1"/>
</dbReference>
<organism evidence="5 6">
    <name type="scientific">Pontixanthobacter luteolus</name>
    <dbReference type="NCBI Taxonomy" id="295089"/>
    <lineage>
        <taxon>Bacteria</taxon>
        <taxon>Pseudomonadati</taxon>
        <taxon>Pseudomonadota</taxon>
        <taxon>Alphaproteobacteria</taxon>
        <taxon>Sphingomonadales</taxon>
        <taxon>Erythrobacteraceae</taxon>
        <taxon>Pontixanthobacter</taxon>
    </lineage>
</organism>
<dbReference type="SUPFAM" id="SSF53822">
    <property type="entry name" value="Periplasmic binding protein-like I"/>
    <property type="match status" value="1"/>
</dbReference>
<dbReference type="PANTHER" id="PTHR30146:SF153">
    <property type="entry name" value="LACTOSE OPERON REPRESSOR"/>
    <property type="match status" value="1"/>
</dbReference>
<dbReference type="InterPro" id="IPR010982">
    <property type="entry name" value="Lambda_DNA-bd_dom_sf"/>
</dbReference>
<dbReference type="SMART" id="SM00354">
    <property type="entry name" value="HTH_LACI"/>
    <property type="match status" value="1"/>
</dbReference>
<dbReference type="SUPFAM" id="SSF47413">
    <property type="entry name" value="lambda repressor-like DNA-binding domains"/>
    <property type="match status" value="1"/>
</dbReference>
<evidence type="ECO:0000259" key="4">
    <source>
        <dbReference type="PROSITE" id="PS50932"/>
    </source>
</evidence>
<dbReference type="AlphaFoldDB" id="A0A6I4UVN5"/>
<comment type="caution">
    <text evidence="5">The sequence shown here is derived from an EMBL/GenBank/DDBJ whole genome shotgun (WGS) entry which is preliminary data.</text>
</comment>
<dbReference type="EMBL" id="WTYP01000001">
    <property type="protein sequence ID" value="MXP45788.1"/>
    <property type="molecule type" value="Genomic_DNA"/>
</dbReference>
<dbReference type="Gene3D" id="3.40.50.2300">
    <property type="match status" value="2"/>
</dbReference>
<dbReference type="OrthoDB" id="7939625at2"/>
<keyword evidence="1" id="KW-0805">Transcription regulation</keyword>
<dbReference type="Pfam" id="PF13377">
    <property type="entry name" value="Peripla_BP_3"/>
    <property type="match status" value="1"/>
</dbReference>
<dbReference type="PROSITE" id="PS50932">
    <property type="entry name" value="HTH_LACI_2"/>
    <property type="match status" value="1"/>
</dbReference>
<dbReference type="InterPro" id="IPR046335">
    <property type="entry name" value="LacI/GalR-like_sensor"/>
</dbReference>
<evidence type="ECO:0000256" key="1">
    <source>
        <dbReference type="ARBA" id="ARBA00023015"/>
    </source>
</evidence>
<dbReference type="PANTHER" id="PTHR30146">
    <property type="entry name" value="LACI-RELATED TRANSCRIPTIONAL REPRESSOR"/>
    <property type="match status" value="1"/>
</dbReference>
<dbReference type="Proteomes" id="UP000471435">
    <property type="component" value="Unassembled WGS sequence"/>
</dbReference>
<dbReference type="GO" id="GO:0000976">
    <property type="term" value="F:transcription cis-regulatory region binding"/>
    <property type="evidence" value="ECO:0007669"/>
    <property type="project" value="TreeGrafter"/>
</dbReference>
<dbReference type="InterPro" id="IPR000843">
    <property type="entry name" value="HTH_LacI"/>
</dbReference>
<protein>
    <submittedName>
        <fullName evidence="5">LacI family DNA-binding transcriptional regulator</fullName>
    </submittedName>
</protein>
<dbReference type="RefSeq" id="WP_160729099.1">
    <property type="nucleotide sequence ID" value="NZ_CANLWR010000001.1"/>
</dbReference>
<dbReference type="InterPro" id="IPR028082">
    <property type="entry name" value="Peripla_BP_I"/>
</dbReference>